<dbReference type="STRING" id="320771.Cflav_PD4371"/>
<dbReference type="InterPro" id="IPR036179">
    <property type="entry name" value="Ig-like_dom_sf"/>
</dbReference>
<evidence type="ECO:0000313" key="3">
    <source>
        <dbReference type="EMBL" id="EEF61350.1"/>
    </source>
</evidence>
<evidence type="ECO:0000256" key="1">
    <source>
        <dbReference type="SAM" id="SignalP"/>
    </source>
</evidence>
<proteinExistence type="predicted"/>
<protein>
    <submittedName>
        <fullName evidence="3">Immunoglobulin I-set domain protein</fullName>
    </submittedName>
</protein>
<dbReference type="Pfam" id="PF13927">
    <property type="entry name" value="Ig_3"/>
    <property type="match status" value="1"/>
</dbReference>
<dbReference type="OrthoDB" id="102721at2"/>
<dbReference type="RefSeq" id="WP_007414582.1">
    <property type="nucleotide sequence ID" value="NZ_ABOX02000010.1"/>
</dbReference>
<dbReference type="EMBL" id="ABOX02000010">
    <property type="protein sequence ID" value="EEF61350.1"/>
    <property type="molecule type" value="Genomic_DNA"/>
</dbReference>
<comment type="caution">
    <text evidence="3">The sequence shown here is derived from an EMBL/GenBank/DDBJ whole genome shotgun (WGS) entry which is preliminary data.</text>
</comment>
<dbReference type="InterPro" id="IPR013320">
    <property type="entry name" value="ConA-like_dom_sf"/>
</dbReference>
<dbReference type="SMART" id="SM00409">
    <property type="entry name" value="IG"/>
    <property type="match status" value="1"/>
</dbReference>
<dbReference type="InterPro" id="IPR003599">
    <property type="entry name" value="Ig_sub"/>
</dbReference>
<dbReference type="InterPro" id="IPR013783">
    <property type="entry name" value="Ig-like_fold"/>
</dbReference>
<evidence type="ECO:0000259" key="2">
    <source>
        <dbReference type="SMART" id="SM00409"/>
    </source>
</evidence>
<sequence length="583" mass="59704" precursor="true">MDTTKKALALLSTSALAAGAAHGAVLYTPVNITLSASGKLNLDLNQDGAPDFQMGFSGAPKPFINNSVAGATPSYVLSGSANQGLPLTVAGTMIDGSYQSAQSTGYFNKNSGGTVVGGWTASGDIEGYVGLELTDGTGTHYGWAHFIFNANGVPDNNKDTGTLRLVDAAMETTPDVGILAGQTAETGAPVVTVSPASQTGYLGGNAQLTVIAQGFPAPTFQWRAGAVGSGVYTNLPNGAGVTDGAFNTLKLQNLTLANVADYVVVVSNAHGAVTSSIPAKLTVLPASDSPATLVHRYSFHDPAGSSTFVDSVGGLDWNGALQGSAALTGSSLHLDGSFGCFASLPPYITSNYTQMTVEFWTDIAPGNPVWTRVFSFGDQTGGGTKNSGVDYCPYAGGNYQNLDLSDLTGASTYANNNAGLNGTTNNHITVIVDSVKGALCYYNGVSVVSTLNGAVPSLANSNDVDNWIGASLVSSDPYLAGTIYEFRVYQGVLPVQAIALNDAVGPANYIQLSANPTLKAASSGGNVALFWPASNFGFAVQSTSTLSGAPSWTTLTNAPALVGTNWQVSLTSTGAARFFRLVH</sequence>
<name>B9XFI6_PEDPL</name>
<feature type="chain" id="PRO_5002894853" evidence="1">
    <location>
        <begin position="24"/>
        <end position="583"/>
    </location>
</feature>
<gene>
    <name evidence="3" type="ORF">Cflav_PD4371</name>
</gene>
<dbReference type="SUPFAM" id="SSF48726">
    <property type="entry name" value="Immunoglobulin"/>
    <property type="match status" value="1"/>
</dbReference>
<dbReference type="Gene3D" id="2.60.40.10">
    <property type="entry name" value="Immunoglobulins"/>
    <property type="match status" value="1"/>
</dbReference>
<dbReference type="AlphaFoldDB" id="B9XFI6"/>
<keyword evidence="1" id="KW-0732">Signal</keyword>
<accession>B9XFI6</accession>
<organism evidence="3 4">
    <name type="scientific">Pedosphaera parvula (strain Ellin514)</name>
    <dbReference type="NCBI Taxonomy" id="320771"/>
    <lineage>
        <taxon>Bacteria</taxon>
        <taxon>Pseudomonadati</taxon>
        <taxon>Verrucomicrobiota</taxon>
        <taxon>Pedosphaerae</taxon>
        <taxon>Pedosphaerales</taxon>
        <taxon>Pedosphaeraceae</taxon>
        <taxon>Pedosphaera</taxon>
    </lineage>
</organism>
<dbReference type="SUPFAM" id="SSF49899">
    <property type="entry name" value="Concanavalin A-like lectins/glucanases"/>
    <property type="match status" value="1"/>
</dbReference>
<dbReference type="Proteomes" id="UP000003688">
    <property type="component" value="Unassembled WGS sequence"/>
</dbReference>
<dbReference type="Gene3D" id="2.60.120.200">
    <property type="match status" value="1"/>
</dbReference>
<reference evidence="3 4" key="1">
    <citation type="journal article" date="2011" name="J. Bacteriol.">
        <title>Genome sequence of 'Pedosphaera parvula' Ellin514, an aerobic Verrucomicrobial isolate from pasture soil.</title>
        <authorList>
            <person name="Kant R."/>
            <person name="van Passel M.W."/>
            <person name="Sangwan P."/>
            <person name="Palva A."/>
            <person name="Lucas S."/>
            <person name="Copeland A."/>
            <person name="Lapidus A."/>
            <person name="Glavina Del Rio T."/>
            <person name="Dalin E."/>
            <person name="Tice H."/>
            <person name="Bruce D."/>
            <person name="Goodwin L."/>
            <person name="Pitluck S."/>
            <person name="Chertkov O."/>
            <person name="Larimer F.W."/>
            <person name="Land M.L."/>
            <person name="Hauser L."/>
            <person name="Brettin T.S."/>
            <person name="Detter J.C."/>
            <person name="Han S."/>
            <person name="de Vos W.M."/>
            <person name="Janssen P.H."/>
            <person name="Smidt H."/>
        </authorList>
    </citation>
    <scope>NUCLEOTIDE SEQUENCE [LARGE SCALE GENOMIC DNA]</scope>
    <source>
        <strain evidence="3 4">Ellin514</strain>
    </source>
</reference>
<evidence type="ECO:0000313" key="4">
    <source>
        <dbReference type="Proteomes" id="UP000003688"/>
    </source>
</evidence>
<keyword evidence="4" id="KW-1185">Reference proteome</keyword>
<feature type="domain" description="Immunoglobulin" evidence="2">
    <location>
        <begin position="195"/>
        <end position="284"/>
    </location>
</feature>
<feature type="signal peptide" evidence="1">
    <location>
        <begin position="1"/>
        <end position="23"/>
    </location>
</feature>